<feature type="region of interest" description="Disordered" evidence="1">
    <location>
        <begin position="125"/>
        <end position="151"/>
    </location>
</feature>
<evidence type="ECO:0000256" key="1">
    <source>
        <dbReference type="SAM" id="MobiDB-lite"/>
    </source>
</evidence>
<name>A0A2G8SFS0_9APHY</name>
<feature type="compositionally biased region" description="Polar residues" evidence="1">
    <location>
        <begin position="469"/>
        <end position="485"/>
    </location>
</feature>
<gene>
    <name evidence="2" type="ORF">GSI_05328</name>
</gene>
<dbReference type="OrthoDB" id="10620588at2759"/>
<feature type="compositionally biased region" description="Acidic residues" evidence="1">
    <location>
        <begin position="499"/>
        <end position="514"/>
    </location>
</feature>
<feature type="compositionally biased region" description="Polar residues" evidence="1">
    <location>
        <begin position="243"/>
        <end position="254"/>
    </location>
</feature>
<feature type="compositionally biased region" description="Low complexity" evidence="1">
    <location>
        <begin position="386"/>
        <end position="405"/>
    </location>
</feature>
<feature type="compositionally biased region" description="Acidic residues" evidence="1">
    <location>
        <begin position="131"/>
        <end position="151"/>
    </location>
</feature>
<protein>
    <submittedName>
        <fullName evidence="2">Uncharacterized protein</fullName>
    </submittedName>
</protein>
<reference evidence="2 3" key="1">
    <citation type="journal article" date="2015" name="Sci. Rep.">
        <title>Chromosome-level genome map provides insights into diverse defense mechanisms in the medicinal fungus Ganoderma sinense.</title>
        <authorList>
            <person name="Zhu Y."/>
            <person name="Xu J."/>
            <person name="Sun C."/>
            <person name="Zhou S."/>
            <person name="Xu H."/>
            <person name="Nelson D.R."/>
            <person name="Qian J."/>
            <person name="Song J."/>
            <person name="Luo H."/>
            <person name="Xiang L."/>
            <person name="Li Y."/>
            <person name="Xu Z."/>
            <person name="Ji A."/>
            <person name="Wang L."/>
            <person name="Lu S."/>
            <person name="Hayward A."/>
            <person name="Sun W."/>
            <person name="Li X."/>
            <person name="Schwartz D.C."/>
            <person name="Wang Y."/>
            <person name="Chen S."/>
        </authorList>
    </citation>
    <scope>NUCLEOTIDE SEQUENCE [LARGE SCALE GENOMIC DNA]</scope>
    <source>
        <strain evidence="2 3">ZZ0214-1</strain>
    </source>
</reference>
<dbReference type="AlphaFoldDB" id="A0A2G8SFS0"/>
<evidence type="ECO:0000313" key="3">
    <source>
        <dbReference type="Proteomes" id="UP000230002"/>
    </source>
</evidence>
<keyword evidence="3" id="KW-1185">Reference proteome</keyword>
<proteinExistence type="predicted"/>
<evidence type="ECO:0000313" key="2">
    <source>
        <dbReference type="EMBL" id="PIL32624.1"/>
    </source>
</evidence>
<dbReference type="Proteomes" id="UP000230002">
    <property type="component" value="Unassembled WGS sequence"/>
</dbReference>
<feature type="region of interest" description="Disordered" evidence="1">
    <location>
        <begin position="374"/>
        <end position="544"/>
    </location>
</feature>
<comment type="caution">
    <text evidence="2">The sequence shown here is derived from an EMBL/GenBank/DDBJ whole genome shotgun (WGS) entry which is preliminary data.</text>
</comment>
<dbReference type="EMBL" id="AYKW01000010">
    <property type="protein sequence ID" value="PIL32624.1"/>
    <property type="molecule type" value="Genomic_DNA"/>
</dbReference>
<organism evidence="2 3">
    <name type="scientific">Ganoderma sinense ZZ0214-1</name>
    <dbReference type="NCBI Taxonomy" id="1077348"/>
    <lineage>
        <taxon>Eukaryota</taxon>
        <taxon>Fungi</taxon>
        <taxon>Dikarya</taxon>
        <taxon>Basidiomycota</taxon>
        <taxon>Agaricomycotina</taxon>
        <taxon>Agaricomycetes</taxon>
        <taxon>Polyporales</taxon>
        <taxon>Polyporaceae</taxon>
        <taxon>Ganoderma</taxon>
    </lineage>
</organism>
<sequence>MSDGIVMDSPTTNVYTLDAYTGKLSYAIVRLPSSSGSYPAGSEASSYTPTPIDAGIHLSEGSISIVEEVPIRNGQSVYFVAKLDPRALSSQGSANALDACIRRTRRQITEMERLVWQLEAALKEEDRSSESDYEADIDEPEDEAVADSGYESDDEGIVELCGVTTRYPHAPYVDEDSQCPLESEGEGGSVGTRASTSLCSDPSDELVTFDPPSSPVSSESTGELAPSTASAIRLSAQAQAQIPSPSVSACSSDDYSAIEDPSTLEGDGLLPSMPQLESTCGDDSLVLQALPDRLGPGCPPTKEDPICPACYGEPIRLVWGDESSDESLSDLVDGLLGECDLQLDELEVGQDPTSVDVPAPSPIIAAEWSLSQALASKGTGGEAKAKGLSGAGSTSSSAESLFSESQEYRAELDSESEEEPLAETIKRRRETGKAPEPDESVEIPLSALHPLRVKKKPRAEEGQPHPPATGQSTSAGLSAPIQQEEASPPRTRKRRRDDEKEEGEISESESDSGSEPDIPLAQVVASRRRSQSTLGHGPPPAKRRRCIQHHEGAEQHRVSSRECRTPRRSWVHRRWEERLRLRLRYARGGREGRRGIRIMSTDEELIRRGMRAAERAAGRREERHYGSV</sequence>
<feature type="region of interest" description="Disordered" evidence="1">
    <location>
        <begin position="174"/>
        <end position="223"/>
    </location>
</feature>
<feature type="region of interest" description="Disordered" evidence="1">
    <location>
        <begin position="243"/>
        <end position="265"/>
    </location>
</feature>
<accession>A0A2G8SFS0</accession>